<dbReference type="OrthoDB" id="4436899at2759"/>
<dbReference type="RefSeq" id="XP_040684494.1">
    <property type="nucleotide sequence ID" value="XM_040838893.1"/>
</dbReference>
<feature type="compositionally biased region" description="Low complexity" evidence="1">
    <location>
        <begin position="150"/>
        <end position="163"/>
    </location>
</feature>
<sequence>MIVMASSNPVDGDRITVSDEMLVSWMRGAMIGQGSAIDRHGVLPQLHLIFPVLAISFLMPTHARIIQGYFHDGKLRIQFTKLCDFELPHNMDSMNKILRRAGAVPQGDTLADKLLDKGKGKAAARGQSPVKKQEQDSNAPRVMAGNVPRQQSSKSSSAQQPFQHDLPRRGPRYGGAPPPSGKEN</sequence>
<feature type="region of interest" description="Disordered" evidence="1">
    <location>
        <begin position="116"/>
        <end position="184"/>
    </location>
</feature>
<protein>
    <submittedName>
        <fullName evidence="2">Uncharacterized protein</fullName>
    </submittedName>
</protein>
<name>A0A1L9R7F8_ASPWE</name>
<dbReference type="Proteomes" id="UP000184383">
    <property type="component" value="Unassembled WGS sequence"/>
</dbReference>
<organism evidence="2 3">
    <name type="scientific">Aspergillus wentii DTO 134E9</name>
    <dbReference type="NCBI Taxonomy" id="1073089"/>
    <lineage>
        <taxon>Eukaryota</taxon>
        <taxon>Fungi</taxon>
        <taxon>Dikarya</taxon>
        <taxon>Ascomycota</taxon>
        <taxon>Pezizomycotina</taxon>
        <taxon>Eurotiomycetes</taxon>
        <taxon>Eurotiomycetidae</taxon>
        <taxon>Eurotiales</taxon>
        <taxon>Aspergillaceae</taxon>
        <taxon>Aspergillus</taxon>
        <taxon>Aspergillus subgen. Cremei</taxon>
    </lineage>
</organism>
<reference evidence="3" key="1">
    <citation type="journal article" date="2017" name="Genome Biol.">
        <title>Comparative genomics reveals high biological diversity and specific adaptations in the industrially and medically important fungal genus Aspergillus.</title>
        <authorList>
            <person name="de Vries R.P."/>
            <person name="Riley R."/>
            <person name="Wiebenga A."/>
            <person name="Aguilar-Osorio G."/>
            <person name="Amillis S."/>
            <person name="Uchima C.A."/>
            <person name="Anderluh G."/>
            <person name="Asadollahi M."/>
            <person name="Askin M."/>
            <person name="Barry K."/>
            <person name="Battaglia E."/>
            <person name="Bayram O."/>
            <person name="Benocci T."/>
            <person name="Braus-Stromeyer S.A."/>
            <person name="Caldana C."/>
            <person name="Canovas D."/>
            <person name="Cerqueira G.C."/>
            <person name="Chen F."/>
            <person name="Chen W."/>
            <person name="Choi C."/>
            <person name="Clum A."/>
            <person name="Dos Santos R.A."/>
            <person name="Damasio A.R."/>
            <person name="Diallinas G."/>
            <person name="Emri T."/>
            <person name="Fekete E."/>
            <person name="Flipphi M."/>
            <person name="Freyberg S."/>
            <person name="Gallo A."/>
            <person name="Gournas C."/>
            <person name="Habgood R."/>
            <person name="Hainaut M."/>
            <person name="Harispe M.L."/>
            <person name="Henrissat B."/>
            <person name="Hilden K.S."/>
            <person name="Hope R."/>
            <person name="Hossain A."/>
            <person name="Karabika E."/>
            <person name="Karaffa L."/>
            <person name="Karanyi Z."/>
            <person name="Krasevec N."/>
            <person name="Kuo A."/>
            <person name="Kusch H."/>
            <person name="LaButti K."/>
            <person name="Lagendijk E.L."/>
            <person name="Lapidus A."/>
            <person name="Levasseur A."/>
            <person name="Lindquist E."/>
            <person name="Lipzen A."/>
            <person name="Logrieco A.F."/>
            <person name="MacCabe A."/>
            <person name="Maekelae M.R."/>
            <person name="Malavazi I."/>
            <person name="Melin P."/>
            <person name="Meyer V."/>
            <person name="Mielnichuk N."/>
            <person name="Miskei M."/>
            <person name="Molnar A.P."/>
            <person name="Mule G."/>
            <person name="Ngan C.Y."/>
            <person name="Orejas M."/>
            <person name="Orosz E."/>
            <person name="Ouedraogo J.P."/>
            <person name="Overkamp K.M."/>
            <person name="Park H.-S."/>
            <person name="Perrone G."/>
            <person name="Piumi F."/>
            <person name="Punt P.J."/>
            <person name="Ram A.F."/>
            <person name="Ramon A."/>
            <person name="Rauscher S."/>
            <person name="Record E."/>
            <person name="Riano-Pachon D.M."/>
            <person name="Robert V."/>
            <person name="Roehrig J."/>
            <person name="Ruller R."/>
            <person name="Salamov A."/>
            <person name="Salih N.S."/>
            <person name="Samson R.A."/>
            <person name="Sandor E."/>
            <person name="Sanguinetti M."/>
            <person name="Schuetze T."/>
            <person name="Sepcic K."/>
            <person name="Shelest E."/>
            <person name="Sherlock G."/>
            <person name="Sophianopoulou V."/>
            <person name="Squina F.M."/>
            <person name="Sun H."/>
            <person name="Susca A."/>
            <person name="Todd R.B."/>
            <person name="Tsang A."/>
            <person name="Unkles S.E."/>
            <person name="van de Wiele N."/>
            <person name="van Rossen-Uffink D."/>
            <person name="Oliveira J.V."/>
            <person name="Vesth T.C."/>
            <person name="Visser J."/>
            <person name="Yu J.-H."/>
            <person name="Zhou M."/>
            <person name="Andersen M.R."/>
            <person name="Archer D.B."/>
            <person name="Baker S.E."/>
            <person name="Benoit I."/>
            <person name="Brakhage A.A."/>
            <person name="Braus G.H."/>
            <person name="Fischer R."/>
            <person name="Frisvad J.C."/>
            <person name="Goldman G.H."/>
            <person name="Houbraken J."/>
            <person name="Oakley B."/>
            <person name="Pocsi I."/>
            <person name="Scazzocchio C."/>
            <person name="Seiboth B."/>
            <person name="vanKuyk P.A."/>
            <person name="Wortman J."/>
            <person name="Dyer P.S."/>
            <person name="Grigoriev I.V."/>
        </authorList>
    </citation>
    <scope>NUCLEOTIDE SEQUENCE [LARGE SCALE GENOMIC DNA]</scope>
    <source>
        <strain evidence="3">DTO 134E9</strain>
    </source>
</reference>
<dbReference type="AlphaFoldDB" id="A0A1L9R7F8"/>
<dbReference type="GeneID" id="63754741"/>
<evidence type="ECO:0000313" key="2">
    <source>
        <dbReference type="EMBL" id="OJJ30817.1"/>
    </source>
</evidence>
<dbReference type="EMBL" id="KV878216">
    <property type="protein sequence ID" value="OJJ30817.1"/>
    <property type="molecule type" value="Genomic_DNA"/>
</dbReference>
<dbReference type="VEuPathDB" id="FungiDB:ASPWEDRAFT_672561"/>
<evidence type="ECO:0000256" key="1">
    <source>
        <dbReference type="SAM" id="MobiDB-lite"/>
    </source>
</evidence>
<accession>A0A1L9R7F8</accession>
<evidence type="ECO:0000313" key="3">
    <source>
        <dbReference type="Proteomes" id="UP000184383"/>
    </source>
</evidence>
<keyword evidence="3" id="KW-1185">Reference proteome</keyword>
<proteinExistence type="predicted"/>
<gene>
    <name evidence="2" type="ORF">ASPWEDRAFT_672561</name>
</gene>